<sequence>MKKITIAVGNHSLSAELNDSSSAQLIWDALPIEGAANVWGDEIYFTIPVDMKQAGDAKADVELGDLAYWPPGRAFCIFYGPTPVSADEQPRAAGPVNVFGRVLDDATRLRGVQDGTYVYISPAE</sequence>
<gene>
    <name evidence="2" type="ORF">CSB45_14530</name>
</gene>
<evidence type="ECO:0000259" key="1">
    <source>
        <dbReference type="Pfam" id="PF04126"/>
    </source>
</evidence>
<evidence type="ECO:0000313" key="2">
    <source>
        <dbReference type="EMBL" id="PID55748.1"/>
    </source>
</evidence>
<name>A0A2G6E1Z4_9BACT</name>
<proteinExistence type="predicted"/>
<accession>A0A2G6E1Z4</accession>
<protein>
    <recommendedName>
        <fullName evidence="1">Cyclophilin TM1367-like domain-containing protein</fullName>
    </recommendedName>
</protein>
<dbReference type="InterPro" id="IPR029000">
    <property type="entry name" value="Cyclophilin-like_dom_sf"/>
</dbReference>
<reference evidence="2 3" key="1">
    <citation type="submission" date="2017-10" db="EMBL/GenBank/DDBJ databases">
        <title>Novel microbial diversity and functional potential in the marine mammal oral microbiome.</title>
        <authorList>
            <person name="Dudek N.K."/>
            <person name="Sun C.L."/>
            <person name="Burstein D."/>
            <person name="Kantor R.S."/>
            <person name="Aliaga Goltsman D.S."/>
            <person name="Bik E.M."/>
            <person name="Thomas B.C."/>
            <person name="Banfield J.F."/>
            <person name="Relman D.A."/>
        </authorList>
    </citation>
    <scope>NUCLEOTIDE SEQUENCE [LARGE SCALE GENOMIC DNA]</scope>
    <source>
        <strain evidence="2">DOLZORAL124_49_17</strain>
    </source>
</reference>
<dbReference type="EMBL" id="PDPS01000044">
    <property type="protein sequence ID" value="PID55748.1"/>
    <property type="molecule type" value="Genomic_DNA"/>
</dbReference>
<feature type="domain" description="Cyclophilin TM1367-like" evidence="1">
    <location>
        <begin position="2"/>
        <end position="120"/>
    </location>
</feature>
<comment type="caution">
    <text evidence="2">The sequence shown here is derived from an EMBL/GenBank/DDBJ whole genome shotgun (WGS) entry which is preliminary data.</text>
</comment>
<dbReference type="AlphaFoldDB" id="A0A2G6E1Z4"/>
<dbReference type="Gene3D" id="2.40.100.20">
    <property type="match status" value="1"/>
</dbReference>
<dbReference type="SUPFAM" id="SSF50891">
    <property type="entry name" value="Cyclophilin-like"/>
    <property type="match status" value="1"/>
</dbReference>
<organism evidence="2 3">
    <name type="scientific">candidate division KSB3 bacterium</name>
    <dbReference type="NCBI Taxonomy" id="2044937"/>
    <lineage>
        <taxon>Bacteria</taxon>
        <taxon>candidate division KSB3</taxon>
    </lineage>
</organism>
<dbReference type="Pfam" id="PF04126">
    <property type="entry name" value="Cyclophil_like"/>
    <property type="match status" value="1"/>
</dbReference>
<dbReference type="InterPro" id="IPR025658">
    <property type="entry name" value="Cyclophilin_TM1367"/>
</dbReference>
<evidence type="ECO:0000313" key="3">
    <source>
        <dbReference type="Proteomes" id="UP000229740"/>
    </source>
</evidence>
<dbReference type="Proteomes" id="UP000229740">
    <property type="component" value="Unassembled WGS sequence"/>
</dbReference>